<dbReference type="Gene3D" id="3.40.50.10190">
    <property type="entry name" value="BRCT domain"/>
    <property type="match status" value="1"/>
</dbReference>
<dbReference type="SUPFAM" id="SSF50249">
    <property type="entry name" value="Nucleic acid-binding proteins"/>
    <property type="match status" value="1"/>
</dbReference>
<dbReference type="PROSITE" id="PS01055">
    <property type="entry name" value="DNA_LIGASE_N1"/>
    <property type="match status" value="1"/>
</dbReference>
<evidence type="ECO:0000256" key="12">
    <source>
        <dbReference type="ARBA" id="ARBA00034005"/>
    </source>
</evidence>
<reference evidence="14" key="1">
    <citation type="journal article" date="2015" name="Proc. Natl. Acad. Sci. U.S.A.">
        <title>Networks of energetic and metabolic interactions define dynamics in microbial communities.</title>
        <authorList>
            <person name="Embree M."/>
            <person name="Liu J.K."/>
            <person name="Al-Bassam M.M."/>
            <person name="Zengler K."/>
        </authorList>
    </citation>
    <scope>NUCLEOTIDE SEQUENCE</scope>
</reference>
<evidence type="ECO:0000256" key="8">
    <source>
        <dbReference type="ARBA" id="ARBA00022833"/>
    </source>
</evidence>
<keyword evidence="7" id="KW-0227">DNA damage</keyword>
<dbReference type="Gene3D" id="3.30.470.30">
    <property type="entry name" value="DNA ligase/mRNA capping enzyme"/>
    <property type="match status" value="1"/>
</dbReference>
<evidence type="ECO:0000256" key="4">
    <source>
        <dbReference type="ARBA" id="ARBA00022598"/>
    </source>
</evidence>
<dbReference type="Gene3D" id="2.40.50.140">
    <property type="entry name" value="Nucleic acid-binding proteins"/>
    <property type="match status" value="1"/>
</dbReference>
<dbReference type="InterPro" id="IPR018239">
    <property type="entry name" value="DNA_ligase_AS"/>
</dbReference>
<evidence type="ECO:0000256" key="6">
    <source>
        <dbReference type="ARBA" id="ARBA00022723"/>
    </source>
</evidence>
<keyword evidence="9" id="KW-0460">Magnesium</keyword>
<dbReference type="PIRSF" id="PIRSF001604">
    <property type="entry name" value="LigA"/>
    <property type="match status" value="1"/>
</dbReference>
<dbReference type="Pfam" id="PF03119">
    <property type="entry name" value="DNA_ligase_ZBD"/>
    <property type="match status" value="1"/>
</dbReference>
<dbReference type="NCBIfam" id="TIGR00575">
    <property type="entry name" value="dnlj"/>
    <property type="match status" value="1"/>
</dbReference>
<dbReference type="Gene3D" id="6.20.10.30">
    <property type="match status" value="1"/>
</dbReference>
<keyword evidence="10" id="KW-0520">NAD</keyword>
<dbReference type="FunFam" id="1.10.150.20:FF:000007">
    <property type="entry name" value="DNA ligase"/>
    <property type="match status" value="1"/>
</dbReference>
<dbReference type="InterPro" id="IPR004149">
    <property type="entry name" value="Znf_DNAligase_C4"/>
</dbReference>
<dbReference type="HAMAP" id="MF_01588">
    <property type="entry name" value="DNA_ligase_A"/>
    <property type="match status" value="1"/>
</dbReference>
<evidence type="ECO:0000256" key="11">
    <source>
        <dbReference type="ARBA" id="ARBA00023204"/>
    </source>
</evidence>
<gene>
    <name evidence="14" type="ORF">ASZ90_019574</name>
</gene>
<dbReference type="InterPro" id="IPR003583">
    <property type="entry name" value="Hlx-hairpin-Hlx_DNA-bd_motif"/>
</dbReference>
<protein>
    <recommendedName>
        <fullName evidence="3">DNA ligase (NAD(+))</fullName>
        <ecNumber evidence="3">6.5.1.2</ecNumber>
    </recommendedName>
</protein>
<dbReference type="Pfam" id="PF00533">
    <property type="entry name" value="BRCT"/>
    <property type="match status" value="1"/>
</dbReference>
<dbReference type="SUPFAM" id="SSF56091">
    <property type="entry name" value="DNA ligase/mRNA capping enzyme, catalytic domain"/>
    <property type="match status" value="1"/>
</dbReference>
<evidence type="ECO:0000256" key="10">
    <source>
        <dbReference type="ARBA" id="ARBA00023027"/>
    </source>
</evidence>
<dbReference type="SMART" id="SM00292">
    <property type="entry name" value="BRCT"/>
    <property type="match status" value="1"/>
</dbReference>
<evidence type="ECO:0000259" key="13">
    <source>
        <dbReference type="PROSITE" id="PS50172"/>
    </source>
</evidence>
<sequence>MNRPVSDIEKLREELRMYEYQYYVLDDPLISDAEYDQLMLELRKMEEDHPELLTSDSPTQRIGGQALERFGSIVHRAPLLSLDNAFSYKDLLDFDQRLKKELDEVSYVAELKIDGVSIALTYENGILINAATRGDGFVGEDVTANIKTIKTIPLKLQIAVPRLEVRGEIYMPKVEFLRINTEKEEKGEKIFANPRNAAAGSLRQLNPRITAERSLASFIYDILYIEGKEVLNQEEALQTLRDFGFNVNPQARVCKDIDEVFDFTGELAEGRYDLPYEIDGVVVKLNPYEGRSLMGQTVRSPRWAIAYKFPAEEKETRLLEVEVNVGRTGIIAPTAILEPVFIAGTTVGRASMHNFDLVAEKDIRIGDRVLIHKAGDIIPEIIKSLPELRSGEEILITPPDYCPACGSGVVRLDGEVAYRCENINCPARLKESLIFFASRGSMDIEGMGPAIVEQLVNSGLVNRIADLYNLDLEQVVSLDRMGSKSAQNLLQAIENSKKRPLHRLLTALGIRHIGAKTARILTQEITDIDGFFEVSEEELAKIPEIGPIMADSIVKFFAEPLNQETIALLKQKGINTREEKLVKREQPLAGKTFVLTGTLQTMTRSQAGEAIQELGGKVSGSVSKKTDYVVAGESPGSKYDKAVELGVSILDEPQFLIKLGAWHQT</sequence>
<dbReference type="GO" id="GO:0003677">
    <property type="term" value="F:DNA binding"/>
    <property type="evidence" value="ECO:0007669"/>
    <property type="project" value="InterPro"/>
</dbReference>
<dbReference type="GO" id="GO:0003911">
    <property type="term" value="F:DNA ligase (NAD+) activity"/>
    <property type="evidence" value="ECO:0007669"/>
    <property type="project" value="UniProtKB-EC"/>
</dbReference>
<dbReference type="CDD" id="cd17748">
    <property type="entry name" value="BRCT_DNA_ligase_like"/>
    <property type="match status" value="1"/>
</dbReference>
<proteinExistence type="inferred from homology"/>
<evidence type="ECO:0000256" key="9">
    <source>
        <dbReference type="ARBA" id="ARBA00022842"/>
    </source>
</evidence>
<dbReference type="SUPFAM" id="SSF47781">
    <property type="entry name" value="RuvA domain 2-like"/>
    <property type="match status" value="1"/>
</dbReference>
<dbReference type="GO" id="GO:0046872">
    <property type="term" value="F:metal ion binding"/>
    <property type="evidence" value="ECO:0007669"/>
    <property type="project" value="UniProtKB-KW"/>
</dbReference>
<dbReference type="Pfam" id="PF12826">
    <property type="entry name" value="HHH_2"/>
    <property type="match status" value="1"/>
</dbReference>
<accession>A0A0W8E2Y9</accession>
<dbReference type="PANTHER" id="PTHR23389:SF9">
    <property type="entry name" value="DNA LIGASE"/>
    <property type="match status" value="1"/>
</dbReference>
<comment type="catalytic activity">
    <reaction evidence="12">
        <text>NAD(+) + (deoxyribonucleotide)n-3'-hydroxyl + 5'-phospho-(deoxyribonucleotide)m = (deoxyribonucleotide)n+m + AMP + beta-nicotinamide D-nucleotide.</text>
        <dbReference type="EC" id="6.5.1.2"/>
    </reaction>
</comment>
<dbReference type="InterPro" id="IPR010994">
    <property type="entry name" value="RuvA_2-like"/>
</dbReference>
<dbReference type="Pfam" id="PF03120">
    <property type="entry name" value="OB_DNA_ligase"/>
    <property type="match status" value="1"/>
</dbReference>
<dbReference type="EMBL" id="LNQE01001896">
    <property type="protein sequence ID" value="KUG03031.1"/>
    <property type="molecule type" value="Genomic_DNA"/>
</dbReference>
<name>A0A0W8E2Y9_9ZZZZ</name>
<dbReference type="FunFam" id="1.10.287.610:FF:000002">
    <property type="entry name" value="DNA ligase"/>
    <property type="match status" value="1"/>
</dbReference>
<dbReference type="InterPro" id="IPR012340">
    <property type="entry name" value="NA-bd_OB-fold"/>
</dbReference>
<comment type="function">
    <text evidence="2">DNA ligase that catalyzes the formation of phosphodiester linkages between 5'-phosphoryl and 3'-hydroxyl groups in double-stranded DNA using NAD as a coenzyme and as the energy source for the reaction. It is essential for DNA replication and repair of damaged DNA.</text>
</comment>
<dbReference type="GO" id="GO:0005829">
    <property type="term" value="C:cytosol"/>
    <property type="evidence" value="ECO:0007669"/>
    <property type="project" value="TreeGrafter"/>
</dbReference>
<dbReference type="SUPFAM" id="SSF52113">
    <property type="entry name" value="BRCT domain"/>
    <property type="match status" value="1"/>
</dbReference>
<dbReference type="Gene3D" id="1.10.150.20">
    <property type="entry name" value="5' to 3' exonuclease, C-terminal subdomain"/>
    <property type="match status" value="2"/>
</dbReference>
<evidence type="ECO:0000256" key="5">
    <source>
        <dbReference type="ARBA" id="ARBA00022705"/>
    </source>
</evidence>
<dbReference type="FunFam" id="3.40.50.10190:FF:000054">
    <property type="entry name" value="DNA ligase"/>
    <property type="match status" value="1"/>
</dbReference>
<dbReference type="FunFam" id="3.30.470.30:FF:000001">
    <property type="entry name" value="DNA ligase"/>
    <property type="match status" value="1"/>
</dbReference>
<comment type="cofactor">
    <cofactor evidence="1">
        <name>Mg(2+)</name>
        <dbReference type="ChEBI" id="CHEBI:18420"/>
    </cofactor>
</comment>
<evidence type="ECO:0000256" key="2">
    <source>
        <dbReference type="ARBA" id="ARBA00004067"/>
    </source>
</evidence>
<dbReference type="Gene3D" id="1.10.287.610">
    <property type="entry name" value="Helix hairpin bin"/>
    <property type="match status" value="1"/>
</dbReference>
<evidence type="ECO:0000313" key="14">
    <source>
        <dbReference type="EMBL" id="KUG03031.1"/>
    </source>
</evidence>
<feature type="domain" description="BRCT" evidence="13">
    <location>
        <begin position="583"/>
        <end position="665"/>
    </location>
</feature>
<comment type="caution">
    <text evidence="14">The sequence shown here is derived from an EMBL/GenBank/DDBJ whole genome shotgun (WGS) entry which is preliminary data.</text>
</comment>
<keyword evidence="5" id="KW-0235">DNA replication</keyword>
<dbReference type="InterPro" id="IPR001357">
    <property type="entry name" value="BRCT_dom"/>
</dbReference>
<dbReference type="InterPro" id="IPR013840">
    <property type="entry name" value="DNAligase_N"/>
</dbReference>
<dbReference type="GO" id="GO:0006281">
    <property type="term" value="P:DNA repair"/>
    <property type="evidence" value="ECO:0007669"/>
    <property type="project" value="UniProtKB-KW"/>
</dbReference>
<dbReference type="GO" id="GO:0006260">
    <property type="term" value="P:DNA replication"/>
    <property type="evidence" value="ECO:0007669"/>
    <property type="project" value="UniProtKB-KW"/>
</dbReference>
<dbReference type="AlphaFoldDB" id="A0A0W8E2Y9"/>
<dbReference type="InterPro" id="IPR041663">
    <property type="entry name" value="DisA/LigA_HHH"/>
</dbReference>
<evidence type="ECO:0000256" key="1">
    <source>
        <dbReference type="ARBA" id="ARBA00001946"/>
    </source>
</evidence>
<keyword evidence="4 14" id="KW-0436">Ligase</keyword>
<dbReference type="InterPro" id="IPR036420">
    <property type="entry name" value="BRCT_dom_sf"/>
</dbReference>
<dbReference type="CDD" id="cd00114">
    <property type="entry name" value="LIGANc"/>
    <property type="match status" value="1"/>
</dbReference>
<dbReference type="InterPro" id="IPR013839">
    <property type="entry name" value="DNAligase_adenylation"/>
</dbReference>
<dbReference type="Pfam" id="PF01653">
    <property type="entry name" value="DNA_ligase_aden"/>
    <property type="match status" value="1"/>
</dbReference>
<dbReference type="SMART" id="SM00532">
    <property type="entry name" value="LIGANc"/>
    <property type="match status" value="1"/>
</dbReference>
<dbReference type="SMART" id="SM00278">
    <property type="entry name" value="HhH1"/>
    <property type="match status" value="4"/>
</dbReference>
<dbReference type="EC" id="6.5.1.2" evidence="3"/>
<dbReference type="FunFam" id="2.40.50.140:FF:000012">
    <property type="entry name" value="DNA ligase"/>
    <property type="match status" value="1"/>
</dbReference>
<dbReference type="PROSITE" id="PS50172">
    <property type="entry name" value="BRCT"/>
    <property type="match status" value="1"/>
</dbReference>
<dbReference type="FunFam" id="1.10.150.20:FF:000006">
    <property type="entry name" value="DNA ligase"/>
    <property type="match status" value="1"/>
</dbReference>
<evidence type="ECO:0000256" key="7">
    <source>
        <dbReference type="ARBA" id="ARBA00022763"/>
    </source>
</evidence>
<organism evidence="14">
    <name type="scientific">hydrocarbon metagenome</name>
    <dbReference type="NCBI Taxonomy" id="938273"/>
    <lineage>
        <taxon>unclassified sequences</taxon>
        <taxon>metagenomes</taxon>
        <taxon>ecological metagenomes</taxon>
    </lineage>
</organism>
<dbReference type="PANTHER" id="PTHR23389">
    <property type="entry name" value="CHROMOSOME TRANSMISSION FIDELITY FACTOR 18"/>
    <property type="match status" value="1"/>
</dbReference>
<dbReference type="Pfam" id="PF14520">
    <property type="entry name" value="HHH_5"/>
    <property type="match status" value="1"/>
</dbReference>
<dbReference type="InterPro" id="IPR001679">
    <property type="entry name" value="DNA_ligase"/>
</dbReference>
<dbReference type="InterPro" id="IPR004150">
    <property type="entry name" value="NAD_DNA_ligase_OB"/>
</dbReference>
<keyword evidence="8" id="KW-0862">Zinc</keyword>
<keyword evidence="11" id="KW-0234">DNA repair</keyword>
<evidence type="ECO:0000256" key="3">
    <source>
        <dbReference type="ARBA" id="ARBA00012722"/>
    </source>
</evidence>
<keyword evidence="6" id="KW-0479">Metal-binding</keyword>
<dbReference type="NCBIfam" id="NF005932">
    <property type="entry name" value="PRK07956.1"/>
    <property type="match status" value="1"/>
</dbReference>